<proteinExistence type="predicted"/>
<dbReference type="AlphaFoldDB" id="A0A1U7LI03"/>
<reference evidence="2 3" key="1">
    <citation type="submission" date="2016-04" db="EMBL/GenBank/DDBJ databases">
        <title>Evolutionary innovation and constraint leading to complex multicellularity in the Ascomycota.</title>
        <authorList>
            <person name="Cisse O."/>
            <person name="Nguyen A."/>
            <person name="Hewitt D.A."/>
            <person name="Jedd G."/>
            <person name="Stajich J.E."/>
        </authorList>
    </citation>
    <scope>NUCLEOTIDE SEQUENCE [LARGE SCALE GENOMIC DNA]</scope>
    <source>
        <strain evidence="2 3">DAH-3</strain>
    </source>
</reference>
<comment type="caution">
    <text evidence="2">The sequence shown here is derived from an EMBL/GenBank/DDBJ whole genome shotgun (WGS) entry which is preliminary data.</text>
</comment>
<evidence type="ECO:0000313" key="2">
    <source>
        <dbReference type="EMBL" id="OLL22274.1"/>
    </source>
</evidence>
<keyword evidence="3" id="KW-1185">Reference proteome</keyword>
<feature type="compositionally biased region" description="Basic and acidic residues" evidence="1">
    <location>
        <begin position="10"/>
        <end position="20"/>
    </location>
</feature>
<name>A0A1U7LI03_NEOID</name>
<feature type="region of interest" description="Disordered" evidence="1">
    <location>
        <begin position="1"/>
        <end position="20"/>
    </location>
</feature>
<dbReference type="Proteomes" id="UP000186594">
    <property type="component" value="Unassembled WGS sequence"/>
</dbReference>
<evidence type="ECO:0000313" key="3">
    <source>
        <dbReference type="Proteomes" id="UP000186594"/>
    </source>
</evidence>
<organism evidence="2 3">
    <name type="scientific">Neolecta irregularis (strain DAH-3)</name>
    <dbReference type="NCBI Taxonomy" id="1198029"/>
    <lineage>
        <taxon>Eukaryota</taxon>
        <taxon>Fungi</taxon>
        <taxon>Dikarya</taxon>
        <taxon>Ascomycota</taxon>
        <taxon>Taphrinomycotina</taxon>
        <taxon>Neolectales</taxon>
        <taxon>Neolectaceae</taxon>
        <taxon>Neolecta</taxon>
    </lineage>
</organism>
<dbReference type="EMBL" id="LXFE01003556">
    <property type="protein sequence ID" value="OLL22274.1"/>
    <property type="molecule type" value="Genomic_DNA"/>
</dbReference>
<gene>
    <name evidence="2" type="ORF">NEOLI_005154</name>
</gene>
<accession>A0A1U7LI03</accession>
<sequence length="63" mass="7047">MPLDVSASLAKRDNQPDGSRIVRREARGWFQNWTTNFVAPGGVSKIDPKAVQNYSILEEMGLK</sequence>
<protein>
    <submittedName>
        <fullName evidence="2">Uncharacterized protein</fullName>
    </submittedName>
</protein>
<evidence type="ECO:0000256" key="1">
    <source>
        <dbReference type="SAM" id="MobiDB-lite"/>
    </source>
</evidence>